<dbReference type="KEGG" id="afy:BW247_12135"/>
<accession>A0A1P8UIY6</accession>
<keyword evidence="3" id="KW-1185">Reference proteome</keyword>
<dbReference type="EMBL" id="CP019434">
    <property type="protein sequence ID" value="APZ43741.1"/>
    <property type="molecule type" value="Genomic_DNA"/>
</dbReference>
<dbReference type="AlphaFoldDB" id="A0A1P8UIY6"/>
<dbReference type="GO" id="GO:0003824">
    <property type="term" value="F:catalytic activity"/>
    <property type="evidence" value="ECO:0007669"/>
    <property type="project" value="InterPro"/>
</dbReference>
<dbReference type="InterPro" id="IPR000120">
    <property type="entry name" value="Amidase"/>
</dbReference>
<name>A0A1P8UIY6_9GAMM</name>
<dbReference type="RefSeq" id="WP_076837373.1">
    <property type="nucleotide sequence ID" value="NZ_CP019434.1"/>
</dbReference>
<dbReference type="PANTHER" id="PTHR11895:SF151">
    <property type="entry name" value="GLUTAMYL-TRNA(GLN) AMIDOTRANSFERASE SUBUNIT A"/>
    <property type="match status" value="1"/>
</dbReference>
<evidence type="ECO:0000259" key="1">
    <source>
        <dbReference type="Pfam" id="PF01425"/>
    </source>
</evidence>
<evidence type="ECO:0000313" key="3">
    <source>
        <dbReference type="Proteomes" id="UP000243807"/>
    </source>
</evidence>
<dbReference type="STRING" id="1765967.BW247_12135"/>
<dbReference type="Proteomes" id="UP000243807">
    <property type="component" value="Chromosome"/>
</dbReference>
<proteinExistence type="predicted"/>
<dbReference type="InterPro" id="IPR036928">
    <property type="entry name" value="AS_sf"/>
</dbReference>
<dbReference type="InterPro" id="IPR023631">
    <property type="entry name" value="Amidase_dom"/>
</dbReference>
<dbReference type="Gene3D" id="3.90.1300.10">
    <property type="entry name" value="Amidase signature (AS) domain"/>
    <property type="match status" value="1"/>
</dbReference>
<dbReference type="SUPFAM" id="SSF75304">
    <property type="entry name" value="Amidase signature (AS) enzymes"/>
    <property type="match status" value="1"/>
</dbReference>
<protein>
    <recommendedName>
        <fullName evidence="1">Amidase domain-containing protein</fullName>
    </recommendedName>
</protein>
<dbReference type="OrthoDB" id="8872210at2"/>
<organism evidence="2 3">
    <name type="scientific">Acidihalobacter ferrooxydans</name>
    <dbReference type="NCBI Taxonomy" id="1765967"/>
    <lineage>
        <taxon>Bacteria</taxon>
        <taxon>Pseudomonadati</taxon>
        <taxon>Pseudomonadota</taxon>
        <taxon>Gammaproteobacteria</taxon>
        <taxon>Chromatiales</taxon>
        <taxon>Ectothiorhodospiraceae</taxon>
        <taxon>Acidihalobacter</taxon>
    </lineage>
</organism>
<evidence type="ECO:0000313" key="2">
    <source>
        <dbReference type="EMBL" id="APZ43741.1"/>
    </source>
</evidence>
<feature type="domain" description="Amidase" evidence="1">
    <location>
        <begin position="25"/>
        <end position="451"/>
    </location>
</feature>
<dbReference type="PANTHER" id="PTHR11895">
    <property type="entry name" value="TRANSAMIDASE"/>
    <property type="match status" value="1"/>
</dbReference>
<sequence length="472" mass="50333">MKLHELGVRETASLVNSKTLKASEAANYFCTRIKALNPELNAFSYFDEESVIREASEIDARIEQGETLPLAGVAFTVKDNLWMAGAKATFGSNLYKDFIAPTDSWCVARLRELGAFSLGVTTCSEFACKGTTESPLHGITKNPWNTALTPGGSSGGAVACVSSGIGVLALGTDAGGSTRRPAAHTGLVGMKPTLGAVPNPWGFKDPNHLLSVIGQIGKNVEDVAYALHFLTATHATDPLSSPAFSNPTLLNDLYKPLAHPKVGYVVDLSLGLRIDPDVKQSLNQAVGTLANAGIEVESTQIPWPDMPSTYALLELQQAGLAHLYGKEWRISPEIFDPVIGEQIELGMSVSGKRIANLMQLRDSIHVSLSNFFKDFDFLICPTSPVEAWSTGQLGPAVIDGEKASPRDHAAYTPLFNYAGVPAISLPCGVGANNLPIGMQIVAPKYADSSLLNFSCAAEKILNKNLKSPMFNS</sequence>
<dbReference type="Pfam" id="PF01425">
    <property type="entry name" value="Amidase"/>
    <property type="match status" value="1"/>
</dbReference>
<reference evidence="2 3" key="1">
    <citation type="submission" date="2017-01" db="EMBL/GenBank/DDBJ databases">
        <title>Draft sequence of Acidihalobacter ferrooxidans strain DSM 14175 (strain V8).</title>
        <authorList>
            <person name="Khaleque H.N."/>
            <person name="Ramsay J.P."/>
            <person name="Murphy R.J.T."/>
            <person name="Kaksonen A.H."/>
            <person name="Boxall N.J."/>
            <person name="Watkin E.L.J."/>
        </authorList>
    </citation>
    <scope>NUCLEOTIDE SEQUENCE [LARGE SCALE GENOMIC DNA]</scope>
    <source>
        <strain evidence="2 3">V8</strain>
    </source>
</reference>
<gene>
    <name evidence="2" type="ORF">BW247_12135</name>
</gene>